<accession>A0A344L597</accession>
<dbReference type="GO" id="GO:0006355">
    <property type="term" value="P:regulation of DNA-templated transcription"/>
    <property type="evidence" value="ECO:0007669"/>
    <property type="project" value="InterPro"/>
</dbReference>
<dbReference type="GO" id="GO:0003677">
    <property type="term" value="F:DNA binding"/>
    <property type="evidence" value="ECO:0007669"/>
    <property type="project" value="UniProtKB-KW"/>
</dbReference>
<evidence type="ECO:0000313" key="7">
    <source>
        <dbReference type="EMBL" id="AXB43221.1"/>
    </source>
</evidence>
<evidence type="ECO:0008006" key="9">
    <source>
        <dbReference type="Google" id="ProtNLM"/>
    </source>
</evidence>
<evidence type="ECO:0000256" key="3">
    <source>
        <dbReference type="ARBA" id="ARBA00023125"/>
    </source>
</evidence>
<dbReference type="Gene3D" id="3.40.50.300">
    <property type="entry name" value="P-loop containing nucleotide triphosphate hydrolases"/>
    <property type="match status" value="1"/>
</dbReference>
<dbReference type="SUPFAM" id="SSF48452">
    <property type="entry name" value="TPR-like"/>
    <property type="match status" value="1"/>
</dbReference>
<evidence type="ECO:0000313" key="8">
    <source>
        <dbReference type="Proteomes" id="UP000250434"/>
    </source>
</evidence>
<evidence type="ECO:0000256" key="1">
    <source>
        <dbReference type="ARBA" id="ARBA00005820"/>
    </source>
</evidence>
<dbReference type="AlphaFoldDB" id="A0A344L597"/>
<keyword evidence="2" id="KW-0805">Transcription regulation</keyword>
<evidence type="ECO:0000259" key="5">
    <source>
        <dbReference type="SMART" id="SM00862"/>
    </source>
</evidence>
<evidence type="ECO:0000259" key="6">
    <source>
        <dbReference type="SMART" id="SM01043"/>
    </source>
</evidence>
<dbReference type="PANTHER" id="PTHR35807">
    <property type="entry name" value="TRANSCRIPTIONAL REGULATOR REDD-RELATED"/>
    <property type="match status" value="1"/>
</dbReference>
<dbReference type="InterPro" id="IPR027417">
    <property type="entry name" value="P-loop_NTPase"/>
</dbReference>
<dbReference type="SUPFAM" id="SSF46894">
    <property type="entry name" value="C-terminal effector domain of the bipartite response regulators"/>
    <property type="match status" value="1"/>
</dbReference>
<dbReference type="Pfam" id="PF00486">
    <property type="entry name" value="Trans_reg_C"/>
    <property type="match status" value="1"/>
</dbReference>
<dbReference type="KEGG" id="aab:A4R43_12235"/>
<dbReference type="InterPro" id="IPR016032">
    <property type="entry name" value="Sig_transdc_resp-reg_C-effctor"/>
</dbReference>
<dbReference type="PRINTS" id="PR00364">
    <property type="entry name" value="DISEASERSIST"/>
</dbReference>
<dbReference type="InterPro" id="IPR011990">
    <property type="entry name" value="TPR-like_helical_dom_sf"/>
</dbReference>
<dbReference type="InterPro" id="IPR001867">
    <property type="entry name" value="OmpR/PhoB-type_DNA-bd"/>
</dbReference>
<dbReference type="SMART" id="SM00862">
    <property type="entry name" value="Trans_reg_C"/>
    <property type="match status" value="1"/>
</dbReference>
<reference evidence="7 8" key="1">
    <citation type="submission" date="2016-04" db="EMBL/GenBank/DDBJ databases">
        <title>Complete genome sequence and analysis of deep-sea sediment isolate, Amycolatopsis sp. WP1.</title>
        <authorList>
            <person name="Wang H."/>
            <person name="Chen S."/>
            <person name="Wu Q."/>
        </authorList>
    </citation>
    <scope>NUCLEOTIDE SEQUENCE [LARGE SCALE GENOMIC DNA]</scope>
    <source>
        <strain evidence="7 8">WP1</strain>
    </source>
</reference>
<feature type="domain" description="OmpR/PhoB-type" evidence="5">
    <location>
        <begin position="16"/>
        <end position="89"/>
    </location>
</feature>
<dbReference type="SMART" id="SM01043">
    <property type="entry name" value="BTAD"/>
    <property type="match status" value="1"/>
</dbReference>
<sequence length="559" mass="58997">MLFHTLGPLEVHGRDGEVHRLGHGKAATLLATLLLRPNAWLTSAQLIEATWQDAAAPASAESNLKTYVWQLRRVLGEARIESAPGRYRLRLGHGELDTQRVAERAAAARAAARAGEFGTAVAAYQTALGWWRGFAFDGLPVGCAADEFEELRGQLREELADAQLALGRAGDAVRTLRALTEQDPLRETAWTSLVRALHTMGRRAEAVRAYLQASQVLSAELGIGPGRALTAAYLAALEPARNRHELPRDTPWFTGRTADLNTIGRATGVVLIDGQPGIGKTALAVHAAHKLARAFPGGQLFLDLHGSTRPLAVFDALGTQLRRIGVPGALMPGTVDERAALWRCELAHRRVLLVFDDAAGPGQVEPLLPAGPACRTLITTRNRDWHIDGAVRIGLGPLSTSDSVALVRAATGDPHHSVGEALLALCGGIPAALRDVSTSLCTRPLGTPRMSATPCQVLGGAGDGYRHALATAWAALPLAGRSALRALGELPGEFACDDATKALGGTAAATRGVLEALVDAGLLDALPGGRYRGHRLVYHYARCRDCGPAAVTAAAAWVA</sequence>
<dbReference type="RefSeq" id="WP_113692463.1">
    <property type="nucleotide sequence ID" value="NZ_CP015163.1"/>
</dbReference>
<name>A0A344L597_9PSEU</name>
<dbReference type="Pfam" id="PF03704">
    <property type="entry name" value="BTAD"/>
    <property type="match status" value="1"/>
</dbReference>
<proteinExistence type="inferred from homology"/>
<dbReference type="SUPFAM" id="SSF52540">
    <property type="entry name" value="P-loop containing nucleoside triphosphate hydrolases"/>
    <property type="match status" value="1"/>
</dbReference>
<dbReference type="OrthoDB" id="3817100at2"/>
<dbReference type="PANTHER" id="PTHR35807:SF1">
    <property type="entry name" value="TRANSCRIPTIONAL REGULATOR REDD"/>
    <property type="match status" value="1"/>
</dbReference>
<dbReference type="Gene3D" id="1.10.10.10">
    <property type="entry name" value="Winged helix-like DNA-binding domain superfamily/Winged helix DNA-binding domain"/>
    <property type="match status" value="1"/>
</dbReference>
<protein>
    <recommendedName>
        <fullName evidence="9">OmpR/PhoB-type domain-containing protein</fullName>
    </recommendedName>
</protein>
<keyword evidence="4" id="KW-0804">Transcription</keyword>
<gene>
    <name evidence="7" type="ORF">A4R43_12235</name>
</gene>
<dbReference type="EMBL" id="CP015163">
    <property type="protein sequence ID" value="AXB43221.1"/>
    <property type="molecule type" value="Genomic_DNA"/>
</dbReference>
<organism evidence="7 8">
    <name type="scientific">Amycolatopsis albispora</name>
    <dbReference type="NCBI Taxonomy" id="1804986"/>
    <lineage>
        <taxon>Bacteria</taxon>
        <taxon>Bacillati</taxon>
        <taxon>Actinomycetota</taxon>
        <taxon>Actinomycetes</taxon>
        <taxon>Pseudonocardiales</taxon>
        <taxon>Pseudonocardiaceae</taxon>
        <taxon>Amycolatopsis</taxon>
    </lineage>
</organism>
<evidence type="ECO:0000256" key="2">
    <source>
        <dbReference type="ARBA" id="ARBA00023015"/>
    </source>
</evidence>
<dbReference type="GO" id="GO:0000160">
    <property type="term" value="P:phosphorelay signal transduction system"/>
    <property type="evidence" value="ECO:0007669"/>
    <property type="project" value="InterPro"/>
</dbReference>
<dbReference type="CDD" id="cd15831">
    <property type="entry name" value="BTAD"/>
    <property type="match status" value="1"/>
</dbReference>
<evidence type="ECO:0000256" key="4">
    <source>
        <dbReference type="ARBA" id="ARBA00023163"/>
    </source>
</evidence>
<keyword evidence="8" id="KW-1185">Reference proteome</keyword>
<comment type="similarity">
    <text evidence="1">Belongs to the AfsR/DnrI/RedD regulatory family.</text>
</comment>
<dbReference type="Gene3D" id="1.25.40.10">
    <property type="entry name" value="Tetratricopeptide repeat domain"/>
    <property type="match status" value="1"/>
</dbReference>
<dbReference type="InterPro" id="IPR036388">
    <property type="entry name" value="WH-like_DNA-bd_sf"/>
</dbReference>
<dbReference type="InterPro" id="IPR051677">
    <property type="entry name" value="AfsR-DnrI-RedD_regulator"/>
</dbReference>
<feature type="domain" description="Bacterial transcriptional activator" evidence="6">
    <location>
        <begin position="96"/>
        <end position="237"/>
    </location>
</feature>
<dbReference type="Proteomes" id="UP000250434">
    <property type="component" value="Chromosome"/>
</dbReference>
<keyword evidence="3" id="KW-0238">DNA-binding</keyword>
<dbReference type="InterPro" id="IPR005158">
    <property type="entry name" value="BTAD"/>
</dbReference>